<dbReference type="Proteomes" id="UP001214576">
    <property type="component" value="Unassembled WGS sequence"/>
</dbReference>
<gene>
    <name evidence="1" type="ORF">MG293_009958</name>
</gene>
<sequence length="140" mass="15727">MQAPGDHCGFGIELCFPSRPPFLDVSTEGACMPFVNTAPYGTQCDHRNITTFMVMSFIFFSLFNLLLRSSPHPPLSLAVIMSVMHQIVDRVPLKAKEELGLTANQRRSDFLNLLVNDQFAYGQGTYQTMMVPYIEIVYGL</sequence>
<name>A0AAD4Y9F3_OVIAM</name>
<keyword evidence="2" id="KW-1185">Reference proteome</keyword>
<protein>
    <submittedName>
        <fullName evidence="1">Uncharacterized protein</fullName>
    </submittedName>
</protein>
<proteinExistence type="predicted"/>
<reference evidence="1" key="1">
    <citation type="submission" date="2022-03" db="EMBL/GenBank/DDBJ databases">
        <title>Genomic analyses of argali, domestic sheep and their hybrids provide insights into chromosomal evolution, heterosis and genetic basis of agronomic traits.</title>
        <authorList>
            <person name="Li M."/>
        </authorList>
    </citation>
    <scope>NUCLEOTIDE SEQUENCE</scope>
    <source>
        <strain evidence="1">CAU-MHL-2022a</strain>
        <tissue evidence="1">Skin</tissue>
    </source>
</reference>
<accession>A0AAD4Y9F3</accession>
<evidence type="ECO:0000313" key="1">
    <source>
        <dbReference type="EMBL" id="KAI4539563.1"/>
    </source>
</evidence>
<dbReference type="EMBL" id="JAKZEL010000010">
    <property type="protein sequence ID" value="KAI4539563.1"/>
    <property type="molecule type" value="Genomic_DNA"/>
</dbReference>
<evidence type="ECO:0000313" key="2">
    <source>
        <dbReference type="Proteomes" id="UP001214576"/>
    </source>
</evidence>
<organism evidence="1 2">
    <name type="scientific">Ovis ammon polii</name>
    <dbReference type="NCBI Taxonomy" id="230172"/>
    <lineage>
        <taxon>Eukaryota</taxon>
        <taxon>Metazoa</taxon>
        <taxon>Chordata</taxon>
        <taxon>Craniata</taxon>
        <taxon>Vertebrata</taxon>
        <taxon>Euteleostomi</taxon>
        <taxon>Mammalia</taxon>
        <taxon>Eutheria</taxon>
        <taxon>Laurasiatheria</taxon>
        <taxon>Artiodactyla</taxon>
        <taxon>Ruminantia</taxon>
        <taxon>Pecora</taxon>
        <taxon>Bovidae</taxon>
        <taxon>Caprinae</taxon>
        <taxon>Ovis</taxon>
    </lineage>
</organism>
<dbReference type="AlphaFoldDB" id="A0AAD4Y9F3"/>
<comment type="caution">
    <text evidence="1">The sequence shown here is derived from an EMBL/GenBank/DDBJ whole genome shotgun (WGS) entry which is preliminary data.</text>
</comment>